<dbReference type="EMBL" id="JADFTS010000003">
    <property type="protein sequence ID" value="KAF9612724.1"/>
    <property type="molecule type" value="Genomic_DNA"/>
</dbReference>
<evidence type="ECO:0008006" key="3">
    <source>
        <dbReference type="Google" id="ProtNLM"/>
    </source>
</evidence>
<evidence type="ECO:0000313" key="2">
    <source>
        <dbReference type="Proteomes" id="UP000631114"/>
    </source>
</evidence>
<keyword evidence="2" id="KW-1185">Reference proteome</keyword>
<evidence type="ECO:0000313" key="1">
    <source>
        <dbReference type="EMBL" id="KAF9612724.1"/>
    </source>
</evidence>
<organism evidence="1 2">
    <name type="scientific">Coptis chinensis</name>
    <dbReference type="NCBI Taxonomy" id="261450"/>
    <lineage>
        <taxon>Eukaryota</taxon>
        <taxon>Viridiplantae</taxon>
        <taxon>Streptophyta</taxon>
        <taxon>Embryophyta</taxon>
        <taxon>Tracheophyta</taxon>
        <taxon>Spermatophyta</taxon>
        <taxon>Magnoliopsida</taxon>
        <taxon>Ranunculales</taxon>
        <taxon>Ranunculaceae</taxon>
        <taxon>Coptidoideae</taxon>
        <taxon>Coptis</taxon>
    </lineage>
</organism>
<accession>A0A835I9C5</accession>
<reference evidence="1 2" key="1">
    <citation type="submission" date="2020-10" db="EMBL/GenBank/DDBJ databases">
        <title>The Coptis chinensis genome and diversification of protoberbering-type alkaloids.</title>
        <authorList>
            <person name="Wang B."/>
            <person name="Shu S."/>
            <person name="Song C."/>
            <person name="Liu Y."/>
        </authorList>
    </citation>
    <scope>NUCLEOTIDE SEQUENCE [LARGE SCALE GENOMIC DNA]</scope>
    <source>
        <strain evidence="1">HL-2020</strain>
        <tissue evidence="1">Leaf</tissue>
    </source>
</reference>
<proteinExistence type="predicted"/>
<dbReference type="Proteomes" id="UP000631114">
    <property type="component" value="Unassembled WGS sequence"/>
</dbReference>
<name>A0A835I9C5_9MAGN</name>
<dbReference type="InterPro" id="IPR040256">
    <property type="entry name" value="At4g02000-like"/>
</dbReference>
<dbReference type="AlphaFoldDB" id="A0A835I9C5"/>
<dbReference type="PANTHER" id="PTHR31286">
    <property type="entry name" value="GLYCINE-RICH CELL WALL STRUCTURAL PROTEIN 1.8-LIKE"/>
    <property type="match status" value="1"/>
</dbReference>
<comment type="caution">
    <text evidence="1">The sequence shown here is derived from an EMBL/GenBank/DDBJ whole genome shotgun (WGS) entry which is preliminary data.</text>
</comment>
<gene>
    <name evidence="1" type="ORF">IFM89_003266</name>
</gene>
<dbReference type="PANTHER" id="PTHR31286:SF165">
    <property type="entry name" value="DUF4283 DOMAIN-CONTAINING PROTEIN"/>
    <property type="match status" value="1"/>
</dbReference>
<dbReference type="OrthoDB" id="1939300at2759"/>
<sequence>MIADINMFYFKFINDEDKQLAIDHGPLFLTSRIFVVRPWSPAVEKYRNGIKALPIWVRLDLPKHLWMKNGIDFVSSIIGEPICMDDATARRSRISYARICVVVDTKFKFPSSITVKISEGDSADIGLECEWVREEHKFTAKQQMRWTPKKYTQTGQISCLRDKDGSPIITDGLSKDSPVILTDDVAHAQENDSTENIEPTMRGSQVVVHAEVQATNRFEVLMPEDDDNLQDAELEQSNNMEIVPFVAANTGGDKEILQEESFEKVRT</sequence>
<protein>
    <recommendedName>
        <fullName evidence="3">DUF4283 domain-containing protein</fullName>
    </recommendedName>
</protein>